<dbReference type="RefSeq" id="WP_221521479.1">
    <property type="nucleotide sequence ID" value="NZ_JACHJV010000001.1"/>
</dbReference>
<evidence type="ECO:0000256" key="1">
    <source>
        <dbReference type="ARBA" id="ARBA00004651"/>
    </source>
</evidence>
<dbReference type="EMBL" id="JACHJV010000001">
    <property type="protein sequence ID" value="MBB4922499.1"/>
    <property type="molecule type" value="Genomic_DNA"/>
</dbReference>
<feature type="transmembrane region" description="Helical" evidence="7">
    <location>
        <begin position="114"/>
        <end position="133"/>
    </location>
</feature>
<proteinExistence type="inferred from homology"/>
<feature type="transmembrane region" description="Helical" evidence="7">
    <location>
        <begin position="148"/>
        <end position="169"/>
    </location>
</feature>
<dbReference type="InterPro" id="IPR000515">
    <property type="entry name" value="MetI-like"/>
</dbReference>
<feature type="transmembrane region" description="Helical" evidence="7">
    <location>
        <begin position="84"/>
        <end position="107"/>
    </location>
</feature>
<keyword evidence="10" id="KW-1185">Reference proteome</keyword>
<evidence type="ECO:0000256" key="3">
    <source>
        <dbReference type="ARBA" id="ARBA00022475"/>
    </source>
</evidence>
<evidence type="ECO:0000313" key="10">
    <source>
        <dbReference type="Proteomes" id="UP000540506"/>
    </source>
</evidence>
<dbReference type="Gene3D" id="1.10.3720.10">
    <property type="entry name" value="MetI-like"/>
    <property type="match status" value="1"/>
</dbReference>
<name>A0A7W7VUB8_KITKI</name>
<feature type="transmembrane region" description="Helical" evidence="7">
    <location>
        <begin position="190"/>
        <end position="212"/>
    </location>
</feature>
<feature type="transmembrane region" description="Helical" evidence="7">
    <location>
        <begin position="20"/>
        <end position="41"/>
    </location>
</feature>
<gene>
    <name evidence="9" type="ORF">FHR34_001492</name>
</gene>
<feature type="transmembrane region" description="Helical" evidence="7">
    <location>
        <begin position="250"/>
        <end position="269"/>
    </location>
</feature>
<dbReference type="PANTHER" id="PTHR43744:SF12">
    <property type="entry name" value="ABC TRANSPORTER PERMEASE PROTEIN MG189-RELATED"/>
    <property type="match status" value="1"/>
</dbReference>
<sequence length="286" mass="31167">MTVPSTAVPRGRSPLRPRGALRRTVAVLIGLCFLFPFYYVLVTSLNSASQSSTLGDLLLPHWHWENYSRAWAAAPWVRLFLNTLLIGSCTVALALITSLLAGFAFGVMKFRGRGVLFTLVMAVMMVPSTVLIIPDYVIASDINWLNTYWIQIVPWGASVFGIFLVRQFFLGLPGELFDAAELDGAGRLRMLWSVGMPLVRPAMLIIALQVFLGCWNSFLWPFIMTQDSSVQPVEVGLAAFAGGEGTDYPGLAAAVVFTTVPVLAFFLALQRHFVTGAMSTAGGVRG</sequence>
<accession>A0A7W7VUB8</accession>
<protein>
    <submittedName>
        <fullName evidence="9">Multiple sugar transport system permease protein</fullName>
    </submittedName>
</protein>
<feature type="domain" description="ABC transmembrane type-1" evidence="8">
    <location>
        <begin position="80"/>
        <end position="269"/>
    </location>
</feature>
<evidence type="ECO:0000313" key="9">
    <source>
        <dbReference type="EMBL" id="MBB4922499.1"/>
    </source>
</evidence>
<dbReference type="GO" id="GO:0005886">
    <property type="term" value="C:plasma membrane"/>
    <property type="evidence" value="ECO:0007669"/>
    <property type="project" value="UniProtKB-SubCell"/>
</dbReference>
<keyword evidence="3" id="KW-1003">Cell membrane</keyword>
<keyword evidence="9" id="KW-0762">Sugar transport</keyword>
<organism evidence="9 10">
    <name type="scientific">Kitasatospora kifunensis</name>
    <name type="common">Streptomyces kifunensis</name>
    <dbReference type="NCBI Taxonomy" id="58351"/>
    <lineage>
        <taxon>Bacteria</taxon>
        <taxon>Bacillati</taxon>
        <taxon>Actinomycetota</taxon>
        <taxon>Actinomycetes</taxon>
        <taxon>Kitasatosporales</taxon>
        <taxon>Streptomycetaceae</taxon>
        <taxon>Kitasatospora</taxon>
    </lineage>
</organism>
<evidence type="ECO:0000256" key="5">
    <source>
        <dbReference type="ARBA" id="ARBA00022989"/>
    </source>
</evidence>
<keyword evidence="2 7" id="KW-0813">Transport</keyword>
<dbReference type="SUPFAM" id="SSF161098">
    <property type="entry name" value="MetI-like"/>
    <property type="match status" value="1"/>
</dbReference>
<reference evidence="9 10" key="1">
    <citation type="submission" date="2020-08" db="EMBL/GenBank/DDBJ databases">
        <title>Sequencing the genomes of 1000 actinobacteria strains.</title>
        <authorList>
            <person name="Klenk H.-P."/>
        </authorList>
    </citation>
    <scope>NUCLEOTIDE SEQUENCE [LARGE SCALE GENOMIC DNA]</scope>
    <source>
        <strain evidence="9 10">DSM 41654</strain>
    </source>
</reference>
<keyword evidence="5 7" id="KW-1133">Transmembrane helix</keyword>
<dbReference type="AlphaFoldDB" id="A0A7W7VUB8"/>
<keyword evidence="4 7" id="KW-0812">Transmembrane</keyword>
<comment type="caution">
    <text evidence="9">The sequence shown here is derived from an EMBL/GenBank/DDBJ whole genome shotgun (WGS) entry which is preliminary data.</text>
</comment>
<comment type="similarity">
    <text evidence="7">Belongs to the binding-protein-dependent transport system permease family.</text>
</comment>
<dbReference type="PANTHER" id="PTHR43744">
    <property type="entry name" value="ABC TRANSPORTER PERMEASE PROTEIN MG189-RELATED-RELATED"/>
    <property type="match status" value="1"/>
</dbReference>
<dbReference type="InterPro" id="IPR035906">
    <property type="entry name" value="MetI-like_sf"/>
</dbReference>
<dbReference type="GO" id="GO:0055085">
    <property type="term" value="P:transmembrane transport"/>
    <property type="evidence" value="ECO:0007669"/>
    <property type="project" value="InterPro"/>
</dbReference>
<evidence type="ECO:0000259" key="8">
    <source>
        <dbReference type="PROSITE" id="PS50928"/>
    </source>
</evidence>
<comment type="subcellular location">
    <subcellularLocation>
        <location evidence="1 7">Cell membrane</location>
        <topology evidence="1 7">Multi-pass membrane protein</topology>
    </subcellularLocation>
</comment>
<dbReference type="Proteomes" id="UP000540506">
    <property type="component" value="Unassembled WGS sequence"/>
</dbReference>
<evidence type="ECO:0000256" key="4">
    <source>
        <dbReference type="ARBA" id="ARBA00022692"/>
    </source>
</evidence>
<dbReference type="CDD" id="cd06261">
    <property type="entry name" value="TM_PBP2"/>
    <property type="match status" value="1"/>
</dbReference>
<evidence type="ECO:0000256" key="7">
    <source>
        <dbReference type="RuleBase" id="RU363032"/>
    </source>
</evidence>
<dbReference type="PROSITE" id="PS50928">
    <property type="entry name" value="ABC_TM1"/>
    <property type="match status" value="1"/>
</dbReference>
<dbReference type="Pfam" id="PF00528">
    <property type="entry name" value="BPD_transp_1"/>
    <property type="match status" value="1"/>
</dbReference>
<evidence type="ECO:0000256" key="6">
    <source>
        <dbReference type="ARBA" id="ARBA00023136"/>
    </source>
</evidence>
<keyword evidence="6 7" id="KW-0472">Membrane</keyword>
<evidence type="ECO:0000256" key="2">
    <source>
        <dbReference type="ARBA" id="ARBA00022448"/>
    </source>
</evidence>